<keyword evidence="5" id="KW-0479">Metal-binding</keyword>
<evidence type="ECO:0000256" key="3">
    <source>
        <dbReference type="ARBA" id="ARBA00022679"/>
    </source>
</evidence>
<dbReference type="NCBIfam" id="TIGR03723">
    <property type="entry name" value="T6A_TsaD_YgjD"/>
    <property type="match status" value="1"/>
</dbReference>
<evidence type="ECO:0000256" key="8">
    <source>
        <dbReference type="ARBA" id="ARBA00048117"/>
    </source>
</evidence>
<dbReference type="PRINTS" id="PR00789">
    <property type="entry name" value="OSIALOPTASE"/>
</dbReference>
<dbReference type="InterPro" id="IPR017861">
    <property type="entry name" value="KAE1/TsaD"/>
</dbReference>
<evidence type="ECO:0000256" key="4">
    <source>
        <dbReference type="ARBA" id="ARBA00022694"/>
    </source>
</evidence>
<proteinExistence type="inferred from homology"/>
<dbReference type="GO" id="GO:0046872">
    <property type="term" value="F:metal ion binding"/>
    <property type="evidence" value="ECO:0007669"/>
    <property type="project" value="UniProtKB-KW"/>
</dbReference>
<dbReference type="PANTHER" id="PTHR11735">
    <property type="entry name" value="TRNA N6-ADENOSINE THREONYLCARBAMOYLTRANSFERASE"/>
    <property type="match status" value="1"/>
</dbReference>
<dbReference type="CDD" id="cd24133">
    <property type="entry name" value="ASKHA_NBD_TsaD_bac"/>
    <property type="match status" value="1"/>
</dbReference>
<dbReference type="Pfam" id="PF00814">
    <property type="entry name" value="TsaD"/>
    <property type="match status" value="1"/>
</dbReference>
<dbReference type="GO" id="GO:0061711">
    <property type="term" value="F:tRNA N(6)-L-threonylcarbamoyladenine synthase activity"/>
    <property type="evidence" value="ECO:0007669"/>
    <property type="project" value="UniProtKB-EC"/>
</dbReference>
<keyword evidence="3" id="KW-0808">Transferase</keyword>
<protein>
    <recommendedName>
        <fullName evidence="1">N(6)-L-threonylcarbamoyladenine synthase</fullName>
        <ecNumber evidence="1">2.3.1.234</ecNumber>
    </recommendedName>
</protein>
<dbReference type="InterPro" id="IPR043129">
    <property type="entry name" value="ATPase_NBD"/>
</dbReference>
<dbReference type="InterPro" id="IPR022450">
    <property type="entry name" value="TsaD"/>
</dbReference>
<comment type="caution">
    <text evidence="10">The sequence shown here is derived from an EMBL/GenBank/DDBJ whole genome shotgun (WGS) entry which is preliminary data.</text>
</comment>
<keyword evidence="7" id="KW-0012">Acyltransferase</keyword>
<evidence type="ECO:0000256" key="2">
    <source>
        <dbReference type="ARBA" id="ARBA00022490"/>
    </source>
</evidence>
<dbReference type="InterPro" id="IPR000905">
    <property type="entry name" value="Gcp-like_dom"/>
</dbReference>
<feature type="non-terminal residue" evidence="10">
    <location>
        <position position="1"/>
    </location>
</feature>
<evidence type="ECO:0000256" key="6">
    <source>
        <dbReference type="ARBA" id="ARBA00023004"/>
    </source>
</evidence>
<accession>X0ZI06</accession>
<dbReference type="AlphaFoldDB" id="X0ZI06"/>
<sequence length="289" mass="31803">EIASRKHIEVIDIVINEALERSGINFDKIDAVSVTNRPGLIGSLLVGVGAAKAISYSKNIPLVAVNHLKAHIYSNILENPDIKGGFIGLVVSGGHSSLYFVDSDWNIKEIGHTADDAAGEAYDKIARYLGLGYPGGPIIDRLSKRGDPYYIDFPKPMMDSGDLNFSFSGLKTSLIYRTKKYKKLTARKNIPSLAASFQKSIVEVLTEKTIKAAGKFGVKNILISGGVAANSKLREEFLRKGRENNIKIFIPPLYLCMDNAAMVACLGYYRYLEGRFDDLEVDVYSRSDI</sequence>
<dbReference type="HAMAP" id="MF_01445">
    <property type="entry name" value="TsaD"/>
    <property type="match status" value="1"/>
</dbReference>
<keyword evidence="2" id="KW-0963">Cytoplasm</keyword>
<evidence type="ECO:0000256" key="5">
    <source>
        <dbReference type="ARBA" id="ARBA00022723"/>
    </source>
</evidence>
<dbReference type="SUPFAM" id="SSF53067">
    <property type="entry name" value="Actin-like ATPase domain"/>
    <property type="match status" value="2"/>
</dbReference>
<reference evidence="10" key="1">
    <citation type="journal article" date="2014" name="Front. Microbiol.">
        <title>High frequency of phylogenetically diverse reductive dehalogenase-homologous genes in deep subseafloor sedimentary metagenomes.</title>
        <authorList>
            <person name="Kawai M."/>
            <person name="Futagami T."/>
            <person name="Toyoda A."/>
            <person name="Takaki Y."/>
            <person name="Nishi S."/>
            <person name="Hori S."/>
            <person name="Arai W."/>
            <person name="Tsubouchi T."/>
            <person name="Morono Y."/>
            <person name="Uchiyama I."/>
            <person name="Ito T."/>
            <person name="Fujiyama A."/>
            <person name="Inagaki F."/>
            <person name="Takami H."/>
        </authorList>
    </citation>
    <scope>NUCLEOTIDE SEQUENCE</scope>
    <source>
        <strain evidence="10">Expedition CK06-06</strain>
    </source>
</reference>
<dbReference type="GO" id="GO:0002949">
    <property type="term" value="P:tRNA threonylcarbamoyladenosine modification"/>
    <property type="evidence" value="ECO:0007669"/>
    <property type="project" value="InterPro"/>
</dbReference>
<keyword evidence="6" id="KW-0408">Iron</keyword>
<gene>
    <name evidence="10" type="ORF">S01H4_07214</name>
</gene>
<dbReference type="NCBIfam" id="TIGR00329">
    <property type="entry name" value="gcp_kae1"/>
    <property type="match status" value="1"/>
</dbReference>
<comment type="catalytic activity">
    <reaction evidence="8">
        <text>L-threonylcarbamoyladenylate + adenosine(37) in tRNA = N(6)-L-threonylcarbamoyladenosine(37) in tRNA + AMP + H(+)</text>
        <dbReference type="Rhea" id="RHEA:37059"/>
        <dbReference type="Rhea" id="RHEA-COMP:10162"/>
        <dbReference type="Rhea" id="RHEA-COMP:10163"/>
        <dbReference type="ChEBI" id="CHEBI:15378"/>
        <dbReference type="ChEBI" id="CHEBI:73682"/>
        <dbReference type="ChEBI" id="CHEBI:74411"/>
        <dbReference type="ChEBI" id="CHEBI:74418"/>
        <dbReference type="ChEBI" id="CHEBI:456215"/>
        <dbReference type="EC" id="2.3.1.234"/>
    </reaction>
</comment>
<feature type="domain" description="Gcp-like" evidence="9">
    <location>
        <begin position="1"/>
        <end position="264"/>
    </location>
</feature>
<evidence type="ECO:0000256" key="1">
    <source>
        <dbReference type="ARBA" id="ARBA00012156"/>
    </source>
</evidence>
<evidence type="ECO:0000256" key="7">
    <source>
        <dbReference type="ARBA" id="ARBA00023315"/>
    </source>
</evidence>
<dbReference type="EC" id="2.3.1.234" evidence="1"/>
<dbReference type="PANTHER" id="PTHR11735:SF6">
    <property type="entry name" value="TRNA N6-ADENOSINE THREONYLCARBAMOYLTRANSFERASE, MITOCHONDRIAL"/>
    <property type="match status" value="1"/>
</dbReference>
<name>X0ZI06_9ZZZZ</name>
<dbReference type="EMBL" id="BART01002336">
    <property type="protein sequence ID" value="GAG59978.1"/>
    <property type="molecule type" value="Genomic_DNA"/>
</dbReference>
<dbReference type="Gene3D" id="3.30.420.40">
    <property type="match status" value="2"/>
</dbReference>
<organism evidence="10">
    <name type="scientific">marine sediment metagenome</name>
    <dbReference type="NCBI Taxonomy" id="412755"/>
    <lineage>
        <taxon>unclassified sequences</taxon>
        <taxon>metagenomes</taxon>
        <taxon>ecological metagenomes</taxon>
    </lineage>
</organism>
<evidence type="ECO:0000259" key="9">
    <source>
        <dbReference type="Pfam" id="PF00814"/>
    </source>
</evidence>
<evidence type="ECO:0000313" key="10">
    <source>
        <dbReference type="EMBL" id="GAG59978.1"/>
    </source>
</evidence>
<dbReference type="FunFam" id="3.30.420.40:FF:000040">
    <property type="entry name" value="tRNA N6-adenosine threonylcarbamoyltransferase"/>
    <property type="match status" value="1"/>
</dbReference>
<keyword evidence="4" id="KW-0819">tRNA processing</keyword>